<dbReference type="InterPro" id="IPR051954">
    <property type="entry name" value="tRNA_methyltransferase_THADA"/>
</dbReference>
<feature type="domain" description="DUF2428" evidence="3">
    <location>
        <begin position="691"/>
        <end position="961"/>
    </location>
</feature>
<dbReference type="InterPro" id="IPR019442">
    <property type="entry name" value="THADA/TRM732_DUF2428"/>
</dbReference>
<accession>A0A316TY33</accession>
<feature type="domain" description="tRNA (32-2'-O)-methyltransferase regulator THADA-like C-terminal TPR repeats region" evidence="5">
    <location>
        <begin position="964"/>
        <end position="1124"/>
    </location>
</feature>
<evidence type="ECO:0000313" key="7">
    <source>
        <dbReference type="Proteomes" id="UP000245942"/>
    </source>
</evidence>
<dbReference type="GeneID" id="37015645"/>
<dbReference type="GO" id="GO:0030488">
    <property type="term" value="P:tRNA methylation"/>
    <property type="evidence" value="ECO:0007669"/>
    <property type="project" value="TreeGrafter"/>
</dbReference>
<evidence type="ECO:0000259" key="5">
    <source>
        <dbReference type="Pfam" id="PF25151"/>
    </source>
</evidence>
<keyword evidence="2" id="KW-0819">tRNA processing</keyword>
<comment type="similarity">
    <text evidence="1">Belongs to the THADA family.</text>
</comment>
<dbReference type="OrthoDB" id="9626941at2759"/>
<evidence type="ECO:0000256" key="1">
    <source>
        <dbReference type="ARBA" id="ARBA00010409"/>
    </source>
</evidence>
<dbReference type="Pfam" id="PF08636">
    <property type="entry name" value="Pkr1"/>
    <property type="match status" value="1"/>
</dbReference>
<reference evidence="6 7" key="1">
    <citation type="journal article" date="2018" name="Mol. Biol. Evol.">
        <title>Broad Genomic Sampling Reveals a Smut Pathogenic Ancestry of the Fungal Clade Ustilaginomycotina.</title>
        <authorList>
            <person name="Kijpornyongpan T."/>
            <person name="Mondo S.J."/>
            <person name="Barry K."/>
            <person name="Sandor L."/>
            <person name="Lee J."/>
            <person name="Lipzen A."/>
            <person name="Pangilinan J."/>
            <person name="LaButti K."/>
            <person name="Hainaut M."/>
            <person name="Henrissat B."/>
            <person name="Grigoriev I.V."/>
            <person name="Spatafora J.W."/>
            <person name="Aime M.C."/>
        </authorList>
    </citation>
    <scope>NUCLEOTIDE SEQUENCE [LARGE SCALE GENOMIC DNA]</scope>
    <source>
        <strain evidence="6 7">MCA 4718</strain>
    </source>
</reference>
<gene>
    <name evidence="6" type="ORF">BCV69DRAFT_295511</name>
</gene>
<protein>
    <submittedName>
        <fullName evidence="6">Uncharacterized protein</fullName>
    </submittedName>
</protein>
<evidence type="ECO:0000259" key="3">
    <source>
        <dbReference type="Pfam" id="PF10350"/>
    </source>
</evidence>
<dbReference type="InterPro" id="IPR056843">
    <property type="entry name" value="THADA-like_TPR"/>
</dbReference>
<name>A0A316TY33_9BASI</name>
<evidence type="ECO:0000256" key="2">
    <source>
        <dbReference type="ARBA" id="ARBA00022694"/>
    </source>
</evidence>
<dbReference type="GO" id="GO:0005829">
    <property type="term" value="C:cytosol"/>
    <property type="evidence" value="ECO:0007669"/>
    <property type="project" value="TreeGrafter"/>
</dbReference>
<dbReference type="Pfam" id="PF25150">
    <property type="entry name" value="TPR_Trm732"/>
    <property type="match status" value="1"/>
</dbReference>
<keyword evidence="7" id="KW-1185">Reference proteome</keyword>
<dbReference type="Pfam" id="PF10350">
    <property type="entry name" value="DUF2428"/>
    <property type="match status" value="1"/>
</dbReference>
<dbReference type="InterPro" id="IPR056842">
    <property type="entry name" value="THADA-like_TPR_C"/>
</dbReference>
<organism evidence="6 7">
    <name type="scientific">Pseudomicrostroma glucosiphilum</name>
    <dbReference type="NCBI Taxonomy" id="1684307"/>
    <lineage>
        <taxon>Eukaryota</taxon>
        <taxon>Fungi</taxon>
        <taxon>Dikarya</taxon>
        <taxon>Basidiomycota</taxon>
        <taxon>Ustilaginomycotina</taxon>
        <taxon>Exobasidiomycetes</taxon>
        <taxon>Microstromatales</taxon>
        <taxon>Microstromatales incertae sedis</taxon>
        <taxon>Pseudomicrostroma</taxon>
    </lineage>
</organism>
<dbReference type="RefSeq" id="XP_025345257.1">
    <property type="nucleotide sequence ID" value="XM_025493911.1"/>
</dbReference>
<dbReference type="InterPro" id="IPR016024">
    <property type="entry name" value="ARM-type_fold"/>
</dbReference>
<evidence type="ECO:0000259" key="4">
    <source>
        <dbReference type="Pfam" id="PF25150"/>
    </source>
</evidence>
<dbReference type="Proteomes" id="UP000245942">
    <property type="component" value="Unassembled WGS sequence"/>
</dbReference>
<dbReference type="GO" id="GO:0070072">
    <property type="term" value="P:vacuolar proton-transporting V-type ATPase complex assembly"/>
    <property type="evidence" value="ECO:0007669"/>
    <property type="project" value="InterPro"/>
</dbReference>
<dbReference type="PANTHER" id="PTHR14387:SF0">
    <property type="entry name" value="DUF2428 DOMAIN-CONTAINING PROTEIN"/>
    <property type="match status" value="1"/>
</dbReference>
<proteinExistence type="inferred from homology"/>
<dbReference type="Pfam" id="PF25151">
    <property type="entry name" value="TPR_Trm732_C"/>
    <property type="match status" value="1"/>
</dbReference>
<sequence>MVRQPNQGELLKQIRAIRTSQDEQQCQSSECMRQDFDDLGQWTLAAKHLAATTQNTCLAALLDQDTQSLLTQLFWDKLDHERSSVAKRSESVLPTVLLLLDQIALGRPSPSKVAQSSGGRAPLSHLASLLLDRASQDMETRTALVIYDNLLSLYDAEEVLKRTPDLYSQLINKFSAQVDIPTRRSRVCMKIVRRKGEAMGLRFDSTEEAVASKATTSQAAMWSEWVEYTTRPIIDALQSEDSYRRTSTSVYHLVELFQLAPASISAVLAGLMQQAPALPNLPAVLATLRAGKGYGLCRVGESAETSNETLLGEDLISATRTAALHPSDQLCIVIPAALLAACGQSSDEELQVSAFSLVVETRSAVSPLTKDELALLQAFLEASFSSTHASGRGSLHSLFGKLLARITAVGYAAEREIAKIKDDAEPEKLRARENHQLALQSSRDFLLSVTNVILRTLHPGAPYHIVIASLTFLELILAAGVDPQYERSGAGDTDPGLKATFGTFRKEYSLGVRLIDGRMVKILLSCADSTYPDIQARALGLLHRFPAPLHGLEDQVAAERAILLKARRLLLSGRDSESSAAGGLLRVYQQVYIRRLGWTPTPLLKLEGGNQSTPTVSASSRELLLFSDLLAFLEAHIKLAETEGLFEAAKNNPLHGTLITLQRMLDDAVFWSAIDGDVAGQQELRAEFVRAQALIDRIWDVTRPILCAAAPEGNDHSGAADIGGGDDAVDAADTEVARALAAAEGGALDDAMTETIIRKSQVMLSYSWRGMKEAAALLGKLVSSPLKHDANIAKAVWTEDEIQQAGDRFSLWMTAVRHRGAFSTIYPAYSSAAAAIVRGDWLEVKELPKKWLQSFIFMITDAKSSISTTRRSAGIGYAVLALVTALPLRQDRAPLQSAMKRLIDAADECFGSEDPKSVAAHIHTINILRVLVLDASLAEPMSPFTDTLLSLAIRRFQSPVWYIRNAGLMLFAALSPRAFPARKTNEDAPSSQLPANRFFQLYPTLHPALKDHLDSALKAGLHKASNRADAEQAGSLYAVLFLLSRMQAVDHQESGAADIEGLRKLVGQCLESVDFKIREIASRAYSSLTTRTNAAATALDLVNTCHFTKSENSLHGSLLAVARLGRTHGVGTGHAKTAQALKVMPGIDSSSSPAVQEAYKKAVAIYADAQQTTESDKVKYSAQDLVLRRRQVLWGSSQSVTTKSLGSSPNAQADESFIQPIIDSLFSPGLNNPTQRIMNQCFYGLFATLLSLLIGTGGNPHVLFLNVVAVCLWASVNWFVAELARMTPPPSSDDFTAGTADFQLRSEAADELYEGYDEATYLSGLSTVGTTLEEEWDRLASVAFESGRVPLRESALTLLGCLTTSLLQTSSDADYKKKALVMYSKLVCLCAKEDEHVESRLAAIQSLARCGRWLFSPSRSDDQQLAEGAERALFNARVAVVDLLQDDEEEVRYIAAELISKAISASSSEEGAVANGSQGTGQLEAVLQAARQSVASSSISTARAWEWMDARYTAPDGKDLWTRHLCRTVMLPSDRGLSSSLEEALHPADVLFAVERPNLYRDVEMDVLQALAVLESRKATPSRRYIEEWFGGRADAVTKMAGQLLEKEESTISVVGRVLAVRLYAAAILMGKGRDDVERVRKELGQRLRYTPA</sequence>
<dbReference type="PANTHER" id="PTHR14387">
    <property type="entry name" value="THADA/DEATH RECEPTOR INTERACTING PROTEIN"/>
    <property type="match status" value="1"/>
</dbReference>
<dbReference type="STRING" id="1684307.A0A316TY33"/>
<evidence type="ECO:0000313" key="6">
    <source>
        <dbReference type="EMBL" id="PWN18097.1"/>
    </source>
</evidence>
<dbReference type="EMBL" id="KZ819338">
    <property type="protein sequence ID" value="PWN18097.1"/>
    <property type="molecule type" value="Genomic_DNA"/>
</dbReference>
<feature type="domain" description="tRNA (32-2'-O)-methyltransferase regulator THADA-like TPR repeats region" evidence="4">
    <location>
        <begin position="225"/>
        <end position="535"/>
    </location>
</feature>
<dbReference type="InterPro" id="IPR013945">
    <property type="entry name" value="Pkr1"/>
</dbReference>
<dbReference type="SUPFAM" id="SSF48371">
    <property type="entry name" value="ARM repeat"/>
    <property type="match status" value="1"/>
</dbReference>